<protein>
    <submittedName>
        <fullName evidence="1">Uncharacterized protein</fullName>
    </submittedName>
</protein>
<evidence type="ECO:0000313" key="1">
    <source>
        <dbReference type="EMBL" id="TDR85152.1"/>
    </source>
</evidence>
<dbReference type="EMBL" id="SNZR01000018">
    <property type="protein sequence ID" value="TDR85152.1"/>
    <property type="molecule type" value="Genomic_DNA"/>
</dbReference>
<evidence type="ECO:0000313" key="2">
    <source>
        <dbReference type="Proteomes" id="UP000295122"/>
    </source>
</evidence>
<gene>
    <name evidence="1" type="ORF">EV668_4696</name>
</gene>
<dbReference type="AlphaFoldDB" id="A0A4R7BKP8"/>
<organism evidence="1 2">
    <name type="scientific">Enterovirga rhinocerotis</name>
    <dbReference type="NCBI Taxonomy" id="1339210"/>
    <lineage>
        <taxon>Bacteria</taxon>
        <taxon>Pseudomonadati</taxon>
        <taxon>Pseudomonadota</taxon>
        <taxon>Alphaproteobacteria</taxon>
        <taxon>Hyphomicrobiales</taxon>
        <taxon>Methylobacteriaceae</taxon>
        <taxon>Enterovirga</taxon>
    </lineage>
</organism>
<dbReference type="RefSeq" id="WP_133774735.1">
    <property type="nucleotide sequence ID" value="NZ_SNZR01000018.1"/>
</dbReference>
<dbReference type="Proteomes" id="UP000295122">
    <property type="component" value="Unassembled WGS sequence"/>
</dbReference>
<proteinExistence type="predicted"/>
<accession>A0A4R7BKP8</accession>
<sequence>MTGDKDAKIARAEARFQKVEAQATRAAEAKAAHDAEILARDANTERLKRLRLARDEAARLASESEKPKPKVRKSR</sequence>
<reference evidence="1 2" key="1">
    <citation type="submission" date="2019-03" db="EMBL/GenBank/DDBJ databases">
        <title>Genomic Encyclopedia of Type Strains, Phase IV (KMG-IV): sequencing the most valuable type-strain genomes for metagenomic binning, comparative biology and taxonomic classification.</title>
        <authorList>
            <person name="Goeker M."/>
        </authorList>
    </citation>
    <scope>NUCLEOTIDE SEQUENCE [LARGE SCALE GENOMIC DNA]</scope>
    <source>
        <strain evidence="1 2">DSM 25903</strain>
    </source>
</reference>
<keyword evidence="2" id="KW-1185">Reference proteome</keyword>
<name>A0A4R7BKP8_9HYPH</name>
<comment type="caution">
    <text evidence="1">The sequence shown here is derived from an EMBL/GenBank/DDBJ whole genome shotgun (WGS) entry which is preliminary data.</text>
</comment>